<reference evidence="3 4" key="1">
    <citation type="submission" date="2018-06" db="EMBL/GenBank/DDBJ databases">
        <authorList>
            <consortium name="Pathogen Informatics"/>
            <person name="Doyle S."/>
        </authorList>
    </citation>
    <scope>NUCLEOTIDE SEQUENCE [LARGE SCALE GENOMIC DNA]</scope>
    <source>
        <strain evidence="3 4">NCTC12272</strain>
    </source>
</reference>
<dbReference type="GO" id="GO:0016747">
    <property type="term" value="F:acyltransferase activity, transferring groups other than amino-acyl groups"/>
    <property type="evidence" value="ECO:0007669"/>
    <property type="project" value="InterPro"/>
</dbReference>
<feature type="transmembrane region" description="Helical" evidence="1">
    <location>
        <begin position="217"/>
        <end position="238"/>
    </location>
</feature>
<sequence>MKINATPYVQQCVKPLQKIEAQSEDRFLGIDLLRCLLALGVLLWHYQFFAHNSSIQFIKQQQPLYSILDIFYGHGWQYRVQAFWCISGFILFWKYGEGIANNLVSGKKFFIGRFSRIYPLHLATLLLVACFNWIYFYNNHCYFTYQNNHFVNFLLQLFLVSSWVGNSAHSFNGPVWSLSAEIPVYFIFFIFTRFLGLKASVNYFFISFYLVTKLANFSFPVIDCIGYFYSGGLFAIYLQQFEKQSSNKFMSIYFVYILVIALAGMHMLKLSQLKPVKYLLLINMMLVCFYYLSKIIKERPRVQSLIKTMSRLTFSSYLIHFPIQIMLTILFSWSNRAIPFYSISFLILFIAITLGVSYLSYHYFEKPMQTLIRNKYK</sequence>
<keyword evidence="1" id="KW-0812">Transmembrane</keyword>
<protein>
    <submittedName>
        <fullName evidence="3">O-acetyltransferase</fullName>
    </submittedName>
</protein>
<feature type="transmembrane region" description="Helical" evidence="1">
    <location>
        <begin position="27"/>
        <end position="46"/>
    </location>
</feature>
<organism evidence="3 4">
    <name type="scientific">Legionella pneumophila subsp. pascullei</name>
    <dbReference type="NCBI Taxonomy" id="91890"/>
    <lineage>
        <taxon>Bacteria</taxon>
        <taxon>Pseudomonadati</taxon>
        <taxon>Pseudomonadota</taxon>
        <taxon>Gammaproteobacteria</taxon>
        <taxon>Legionellales</taxon>
        <taxon>Legionellaceae</taxon>
        <taxon>Legionella</taxon>
    </lineage>
</organism>
<feature type="transmembrane region" description="Helical" evidence="1">
    <location>
        <begin position="250"/>
        <end position="270"/>
    </location>
</feature>
<name>A0AAX2IZ67_LEGPN</name>
<feature type="transmembrane region" description="Helical" evidence="1">
    <location>
        <begin position="78"/>
        <end position="96"/>
    </location>
</feature>
<proteinExistence type="predicted"/>
<feature type="transmembrane region" description="Helical" evidence="1">
    <location>
        <begin position="149"/>
        <end position="172"/>
    </location>
</feature>
<evidence type="ECO:0000313" key="4">
    <source>
        <dbReference type="Proteomes" id="UP000249566"/>
    </source>
</evidence>
<evidence type="ECO:0000259" key="2">
    <source>
        <dbReference type="Pfam" id="PF01757"/>
    </source>
</evidence>
<dbReference type="PANTHER" id="PTHR23028:SF53">
    <property type="entry name" value="ACYL_TRANSF_3 DOMAIN-CONTAINING PROTEIN"/>
    <property type="match status" value="1"/>
</dbReference>
<dbReference type="PANTHER" id="PTHR23028">
    <property type="entry name" value="ACETYLTRANSFERASE"/>
    <property type="match status" value="1"/>
</dbReference>
<dbReference type="InterPro" id="IPR050879">
    <property type="entry name" value="Acyltransferase_3"/>
</dbReference>
<feature type="transmembrane region" description="Helical" evidence="1">
    <location>
        <begin position="314"/>
        <end position="334"/>
    </location>
</feature>
<feature type="transmembrane region" description="Helical" evidence="1">
    <location>
        <begin position="117"/>
        <end position="137"/>
    </location>
</feature>
<dbReference type="GO" id="GO:0016020">
    <property type="term" value="C:membrane"/>
    <property type="evidence" value="ECO:0007669"/>
    <property type="project" value="TreeGrafter"/>
</dbReference>
<evidence type="ECO:0000313" key="3">
    <source>
        <dbReference type="EMBL" id="SQG91841.1"/>
    </source>
</evidence>
<dbReference type="AlphaFoldDB" id="A0AAX2IZ67"/>
<evidence type="ECO:0000256" key="1">
    <source>
        <dbReference type="SAM" id="Phobius"/>
    </source>
</evidence>
<keyword evidence="1" id="KW-0472">Membrane</keyword>
<dbReference type="InterPro" id="IPR002656">
    <property type="entry name" value="Acyl_transf_3_dom"/>
</dbReference>
<dbReference type="Proteomes" id="UP000249566">
    <property type="component" value="Chromosome 1"/>
</dbReference>
<feature type="transmembrane region" description="Helical" evidence="1">
    <location>
        <begin position="340"/>
        <end position="364"/>
    </location>
</feature>
<feature type="domain" description="Acyltransferase 3" evidence="2">
    <location>
        <begin position="28"/>
        <end position="361"/>
    </location>
</feature>
<accession>A0AAX2IZ67</accession>
<gene>
    <name evidence="3" type="primary">wbwI</name>
    <name evidence="3" type="ORF">NCTC12272_03066</name>
</gene>
<dbReference type="GO" id="GO:0009103">
    <property type="term" value="P:lipopolysaccharide biosynthetic process"/>
    <property type="evidence" value="ECO:0007669"/>
    <property type="project" value="TreeGrafter"/>
</dbReference>
<dbReference type="EMBL" id="LS483412">
    <property type="protein sequence ID" value="SQG91841.1"/>
    <property type="molecule type" value="Genomic_DNA"/>
</dbReference>
<feature type="transmembrane region" description="Helical" evidence="1">
    <location>
        <begin position="276"/>
        <end position="293"/>
    </location>
</feature>
<dbReference type="RefSeq" id="WP_027223065.1">
    <property type="nucleotide sequence ID" value="NZ_CAAAIJ010000010.1"/>
</dbReference>
<feature type="transmembrane region" description="Helical" evidence="1">
    <location>
        <begin position="184"/>
        <end position="211"/>
    </location>
</feature>
<dbReference type="Pfam" id="PF01757">
    <property type="entry name" value="Acyl_transf_3"/>
    <property type="match status" value="1"/>
</dbReference>
<keyword evidence="1" id="KW-1133">Transmembrane helix</keyword>